<keyword evidence="2 3" id="KW-0808">Transferase</keyword>
<evidence type="ECO:0000256" key="2">
    <source>
        <dbReference type="ARBA" id="ARBA00022679"/>
    </source>
</evidence>
<dbReference type="Pfam" id="PF00109">
    <property type="entry name" value="ketoacyl-synt"/>
    <property type="match status" value="1"/>
</dbReference>
<dbReference type="PANTHER" id="PTHR11712">
    <property type="entry name" value="POLYKETIDE SYNTHASE-RELATED"/>
    <property type="match status" value="1"/>
</dbReference>
<comment type="caution">
    <text evidence="5">The sequence shown here is derived from an EMBL/GenBank/DDBJ whole genome shotgun (WGS) entry which is preliminary data.</text>
</comment>
<evidence type="ECO:0000313" key="5">
    <source>
        <dbReference type="EMBL" id="NSI59955.1"/>
    </source>
</evidence>
<organism evidence="5 6">
    <name type="scientific">Mediterraneibacter gnavus</name>
    <name type="common">Ruminococcus gnavus</name>
    <dbReference type="NCBI Taxonomy" id="33038"/>
    <lineage>
        <taxon>Bacteria</taxon>
        <taxon>Bacillati</taxon>
        <taxon>Bacillota</taxon>
        <taxon>Clostridia</taxon>
        <taxon>Lachnospirales</taxon>
        <taxon>Lachnospiraceae</taxon>
        <taxon>Mediterraneibacter</taxon>
    </lineage>
</organism>
<evidence type="ECO:0000256" key="3">
    <source>
        <dbReference type="RuleBase" id="RU003694"/>
    </source>
</evidence>
<dbReference type="PANTHER" id="PTHR11712:SF336">
    <property type="entry name" value="3-OXOACYL-[ACYL-CARRIER-PROTEIN] SYNTHASE, MITOCHONDRIAL"/>
    <property type="match status" value="1"/>
</dbReference>
<accession>A0AAJ3FFZ2</accession>
<proteinExistence type="inferred from homology"/>
<evidence type="ECO:0000256" key="1">
    <source>
        <dbReference type="ARBA" id="ARBA00008467"/>
    </source>
</evidence>
<dbReference type="CDD" id="cd00834">
    <property type="entry name" value="KAS_I_II"/>
    <property type="match status" value="1"/>
</dbReference>
<protein>
    <submittedName>
        <fullName evidence="5">Beta-ketoacyl-[acyl-carrier-protein] synthase family protein</fullName>
    </submittedName>
</protein>
<dbReference type="InterPro" id="IPR020841">
    <property type="entry name" value="PKS_Beta-ketoAc_synthase_dom"/>
</dbReference>
<dbReference type="RefSeq" id="WP_173878156.1">
    <property type="nucleotide sequence ID" value="NZ_JAAIMR010000052.1"/>
</dbReference>
<dbReference type="AlphaFoldDB" id="A0AAJ3FFZ2"/>
<dbReference type="InterPro" id="IPR014031">
    <property type="entry name" value="Ketoacyl_synth_C"/>
</dbReference>
<dbReference type="InterPro" id="IPR000794">
    <property type="entry name" value="Beta-ketoacyl_synthase"/>
</dbReference>
<dbReference type="EMBL" id="JAAIRV010000053">
    <property type="protein sequence ID" value="NSI59955.1"/>
    <property type="molecule type" value="Genomic_DNA"/>
</dbReference>
<dbReference type="Proteomes" id="UP001296580">
    <property type="component" value="Unassembled WGS sequence"/>
</dbReference>
<dbReference type="InterPro" id="IPR016039">
    <property type="entry name" value="Thiolase-like"/>
</dbReference>
<name>A0AAJ3FFZ2_MEDGN</name>
<dbReference type="InterPro" id="IPR014030">
    <property type="entry name" value="Ketoacyl_synth_N"/>
</dbReference>
<dbReference type="Gene3D" id="3.40.47.10">
    <property type="match status" value="1"/>
</dbReference>
<gene>
    <name evidence="5" type="ORF">G4993_16440</name>
</gene>
<dbReference type="GO" id="GO:0004315">
    <property type="term" value="F:3-oxoacyl-[acyl-carrier-protein] synthase activity"/>
    <property type="evidence" value="ECO:0007669"/>
    <property type="project" value="TreeGrafter"/>
</dbReference>
<dbReference type="GO" id="GO:0006633">
    <property type="term" value="P:fatty acid biosynthetic process"/>
    <property type="evidence" value="ECO:0007669"/>
    <property type="project" value="TreeGrafter"/>
</dbReference>
<reference evidence="5" key="1">
    <citation type="journal article" date="2020" name="Cell Host Microbe">
        <title>Functional and Genomic Variation between Human-Derived Isolates of Lachnospiraceae Reveals Inter- and Intra-Species Diversity.</title>
        <authorList>
            <person name="Sorbara M.T."/>
            <person name="Littmann E.R."/>
            <person name="Fontana E."/>
            <person name="Moody T.U."/>
            <person name="Kohout C.E."/>
            <person name="Gjonbalaj M."/>
            <person name="Eaton V."/>
            <person name="Seok R."/>
            <person name="Leiner I.M."/>
            <person name="Pamer E.G."/>
        </authorList>
    </citation>
    <scope>NUCLEOTIDE SEQUENCE</scope>
    <source>
        <strain evidence="5">MSK.15.32</strain>
    </source>
</reference>
<evidence type="ECO:0000313" key="6">
    <source>
        <dbReference type="Proteomes" id="UP001296580"/>
    </source>
</evidence>
<reference evidence="5" key="2">
    <citation type="submission" date="2020-02" db="EMBL/GenBank/DDBJ databases">
        <authorList>
            <person name="Littmann E."/>
            <person name="Sorbara M."/>
        </authorList>
    </citation>
    <scope>NUCLEOTIDE SEQUENCE</scope>
    <source>
        <strain evidence="5">MSK.15.32</strain>
    </source>
</reference>
<evidence type="ECO:0000259" key="4">
    <source>
        <dbReference type="PROSITE" id="PS52004"/>
    </source>
</evidence>
<feature type="domain" description="Ketosynthase family 3 (KS3)" evidence="4">
    <location>
        <begin position="1"/>
        <end position="364"/>
    </location>
</feature>
<dbReference type="SMART" id="SM00825">
    <property type="entry name" value="PKS_KS"/>
    <property type="match status" value="1"/>
</dbReference>
<sequence>MVCKINITGYAFDSIAGKEDEISLNCINSLSMFRKKQLKKENQDDDFSEKKKIVISTIQRAIKKAGLDKEEKHTVSLIISSNFFGDIFWEKGEISSNQVNEILVEDIKTEFFINGAIVCVSTACASGGSAIILASQLIEDGISESVIVVGYDFISEIAENGMRRIGAISKEGIRPFSLERTGTNLADGVGCLILESASFSEKRKATVYAQIVGYGIANDAYNVTSPDPSGKALRESMIQALNMAEISLDRINYINAHGSGTKLNDTLETNIIKEIFKEYAYNIYINSSKSLIGHTLGAAGIIEVIITVIEMNKGIIHPTANFKGVDELCDLNYCFGSAVNTSIKYALSNSIGFGGVNTCILLER</sequence>
<comment type="similarity">
    <text evidence="1 3">Belongs to the thiolase-like superfamily. Beta-ketoacyl-ACP synthases family.</text>
</comment>
<dbReference type="Pfam" id="PF02801">
    <property type="entry name" value="Ketoacyl-synt_C"/>
    <property type="match status" value="1"/>
</dbReference>
<dbReference type="PROSITE" id="PS52004">
    <property type="entry name" value="KS3_2"/>
    <property type="match status" value="1"/>
</dbReference>
<dbReference type="SUPFAM" id="SSF53901">
    <property type="entry name" value="Thiolase-like"/>
    <property type="match status" value="2"/>
</dbReference>